<keyword evidence="2 5" id="KW-0812">Transmembrane</keyword>
<evidence type="ECO:0000256" key="3">
    <source>
        <dbReference type="ARBA" id="ARBA00022989"/>
    </source>
</evidence>
<evidence type="ECO:0000256" key="2">
    <source>
        <dbReference type="ARBA" id="ARBA00022692"/>
    </source>
</evidence>
<dbReference type="PROSITE" id="PS50920">
    <property type="entry name" value="SOLCAR"/>
    <property type="match status" value="1"/>
</dbReference>
<dbReference type="Gene3D" id="1.50.40.10">
    <property type="entry name" value="Mitochondrial carrier domain"/>
    <property type="match status" value="1"/>
</dbReference>
<evidence type="ECO:0000256" key="5">
    <source>
        <dbReference type="PROSITE-ProRule" id="PRU00282"/>
    </source>
</evidence>
<dbReference type="Pfam" id="PF00153">
    <property type="entry name" value="Mito_carr"/>
    <property type="match status" value="1"/>
</dbReference>
<dbReference type="GO" id="GO:0005371">
    <property type="term" value="F:tricarboxylate secondary active transmembrane transporter activity"/>
    <property type="evidence" value="ECO:0007669"/>
    <property type="project" value="TreeGrafter"/>
</dbReference>
<comment type="subcellular location">
    <subcellularLocation>
        <location evidence="1">Membrane</location>
        <topology evidence="1">Multi-pass membrane protein</topology>
    </subcellularLocation>
</comment>
<protein>
    <submittedName>
        <fullName evidence="7">Uncharacterized protein</fullName>
    </submittedName>
</protein>
<keyword evidence="6" id="KW-0813">Transport</keyword>
<dbReference type="InterPro" id="IPR023395">
    <property type="entry name" value="MCP_dom_sf"/>
</dbReference>
<dbReference type="PANTHER" id="PTHR46982:SF1">
    <property type="entry name" value="CITRATE_OXOGLUTARATE CARRIER PROTEIN"/>
    <property type="match status" value="1"/>
</dbReference>
<keyword evidence="3" id="KW-1133">Transmembrane helix</keyword>
<dbReference type="InterPro" id="IPR018108">
    <property type="entry name" value="MCP_transmembrane"/>
</dbReference>
<dbReference type="GO" id="GO:0015742">
    <property type="term" value="P:alpha-ketoglutarate transport"/>
    <property type="evidence" value="ECO:0007669"/>
    <property type="project" value="TreeGrafter"/>
</dbReference>
<organism evidence="7 8">
    <name type="scientific">Entomortierella parvispora</name>
    <dbReference type="NCBI Taxonomy" id="205924"/>
    <lineage>
        <taxon>Eukaryota</taxon>
        <taxon>Fungi</taxon>
        <taxon>Fungi incertae sedis</taxon>
        <taxon>Mucoromycota</taxon>
        <taxon>Mortierellomycotina</taxon>
        <taxon>Mortierellomycetes</taxon>
        <taxon>Mortierellales</taxon>
        <taxon>Mortierellaceae</taxon>
        <taxon>Entomortierella</taxon>
    </lineage>
</organism>
<dbReference type="PANTHER" id="PTHR46982">
    <property type="entry name" value="CITRATE/OXOGLUTARATE CARRIER PROTEIN"/>
    <property type="match status" value="1"/>
</dbReference>
<reference evidence="7" key="1">
    <citation type="submission" date="2021-11" db="EMBL/GenBank/DDBJ databases">
        <authorList>
            <person name="Herlambang A."/>
            <person name="Guo Y."/>
            <person name="Takashima Y."/>
            <person name="Nishizawa T."/>
        </authorList>
    </citation>
    <scope>NUCLEOTIDE SEQUENCE</scope>
    <source>
        <strain evidence="7">E1425</strain>
    </source>
</reference>
<accession>A0A9P3M075</accession>
<keyword evidence="8" id="KW-1185">Reference proteome</keyword>
<keyword evidence="4 5" id="KW-0472">Membrane</keyword>
<dbReference type="OrthoDB" id="2427341at2759"/>
<reference evidence="7" key="2">
    <citation type="journal article" date="2022" name="Microbiol. Resour. Announc.">
        <title>Whole-Genome Sequence of Entomortierella parvispora E1425, a Mucoromycotan Fungus Associated with Burkholderiaceae-Related Endosymbiotic Bacteria.</title>
        <authorList>
            <person name="Herlambang A."/>
            <person name="Guo Y."/>
            <person name="Takashima Y."/>
            <person name="Narisawa K."/>
            <person name="Ohta H."/>
            <person name="Nishizawa T."/>
        </authorList>
    </citation>
    <scope>NUCLEOTIDE SEQUENCE</scope>
    <source>
        <strain evidence="7">E1425</strain>
    </source>
</reference>
<dbReference type="GO" id="GO:0006843">
    <property type="term" value="P:mitochondrial citrate transmembrane transport"/>
    <property type="evidence" value="ECO:0007669"/>
    <property type="project" value="TreeGrafter"/>
</dbReference>
<dbReference type="InterPro" id="IPR053017">
    <property type="entry name" value="Mito_Cit/Oxoglu_Carrier"/>
</dbReference>
<evidence type="ECO:0000313" key="8">
    <source>
        <dbReference type="Proteomes" id="UP000827284"/>
    </source>
</evidence>
<dbReference type="EMBL" id="BQFW01000013">
    <property type="protein sequence ID" value="GJJ76882.1"/>
    <property type="molecule type" value="Genomic_DNA"/>
</dbReference>
<dbReference type="SUPFAM" id="SSF103506">
    <property type="entry name" value="Mitochondrial carrier"/>
    <property type="match status" value="1"/>
</dbReference>
<dbReference type="Proteomes" id="UP000827284">
    <property type="component" value="Unassembled WGS sequence"/>
</dbReference>
<sequence>MTVAVAPQTAMSGTTATKKKVSYANLGVGAAMNMFEVTTLGQPFEVIKTHLAANRQDTMVTAFKKIYQRGGISGFYQG</sequence>
<feature type="repeat" description="Solcar" evidence="5">
    <location>
        <begin position="21"/>
        <end position="78"/>
    </location>
</feature>
<evidence type="ECO:0000313" key="7">
    <source>
        <dbReference type="EMBL" id="GJJ76882.1"/>
    </source>
</evidence>
<name>A0A9P3M075_9FUNG</name>
<evidence type="ECO:0000256" key="1">
    <source>
        <dbReference type="ARBA" id="ARBA00004141"/>
    </source>
</evidence>
<gene>
    <name evidence="7" type="ORF">EMPS_09241</name>
</gene>
<comment type="similarity">
    <text evidence="6">Belongs to the mitochondrial carrier (TC 2.A.29) family.</text>
</comment>
<comment type="caution">
    <text evidence="7">The sequence shown here is derived from an EMBL/GenBank/DDBJ whole genome shotgun (WGS) entry which is preliminary data.</text>
</comment>
<evidence type="ECO:0000256" key="4">
    <source>
        <dbReference type="ARBA" id="ARBA00023136"/>
    </source>
</evidence>
<dbReference type="GO" id="GO:0005739">
    <property type="term" value="C:mitochondrion"/>
    <property type="evidence" value="ECO:0007669"/>
    <property type="project" value="TreeGrafter"/>
</dbReference>
<evidence type="ECO:0000256" key="6">
    <source>
        <dbReference type="RuleBase" id="RU000488"/>
    </source>
</evidence>
<dbReference type="AlphaFoldDB" id="A0A9P3M075"/>
<proteinExistence type="inferred from homology"/>
<dbReference type="GO" id="GO:0016020">
    <property type="term" value="C:membrane"/>
    <property type="evidence" value="ECO:0007669"/>
    <property type="project" value="UniProtKB-SubCell"/>
</dbReference>